<dbReference type="Proteomes" id="UP000008144">
    <property type="component" value="Unassembled WGS sequence"/>
</dbReference>
<dbReference type="HOGENOM" id="CLU_081395_0_0_1"/>
<dbReference type="GeneTree" id="ENSGT00390000001803"/>
<keyword evidence="3" id="KW-1185">Reference proteome</keyword>
<gene>
    <name evidence="2" type="primary">LOC100182253</name>
</gene>
<name>F6Y820_CIOIN</name>
<reference evidence="2" key="3">
    <citation type="submission" date="2025-09" db="UniProtKB">
        <authorList>
            <consortium name="Ensembl"/>
        </authorList>
    </citation>
    <scope>IDENTIFICATION</scope>
</reference>
<dbReference type="GO" id="GO:0005634">
    <property type="term" value="C:nucleus"/>
    <property type="evidence" value="ECO:0000318"/>
    <property type="project" value="GO_Central"/>
</dbReference>
<proteinExistence type="predicted"/>
<dbReference type="PANTHER" id="PTHR18834:SF2">
    <property type="entry name" value="STEROID RECEPTOR RNA ACTIVATOR 1"/>
    <property type="match status" value="1"/>
</dbReference>
<reference evidence="2" key="2">
    <citation type="submission" date="2025-08" db="UniProtKB">
        <authorList>
            <consortium name="Ensembl"/>
        </authorList>
    </citation>
    <scope>IDENTIFICATION</scope>
</reference>
<dbReference type="AlphaFoldDB" id="F6Y820"/>
<protein>
    <submittedName>
        <fullName evidence="2">Steroid receptor RNA activator 1-like</fullName>
    </submittedName>
</protein>
<dbReference type="GeneID" id="100182253"/>
<evidence type="ECO:0000313" key="3">
    <source>
        <dbReference type="Proteomes" id="UP000008144"/>
    </source>
</evidence>
<organism evidence="2 3">
    <name type="scientific">Ciona intestinalis</name>
    <name type="common">Transparent sea squirt</name>
    <name type="synonym">Ascidia intestinalis</name>
    <dbReference type="NCBI Taxonomy" id="7719"/>
    <lineage>
        <taxon>Eukaryota</taxon>
        <taxon>Metazoa</taxon>
        <taxon>Chordata</taxon>
        <taxon>Tunicata</taxon>
        <taxon>Ascidiacea</taxon>
        <taxon>Phlebobranchia</taxon>
        <taxon>Cionidae</taxon>
        <taxon>Ciona</taxon>
    </lineage>
</organism>
<accession>F6Y820</accession>
<dbReference type="RefSeq" id="XP_002131049.1">
    <property type="nucleotide sequence ID" value="XM_002131013.4"/>
</dbReference>
<dbReference type="GO" id="GO:0003713">
    <property type="term" value="F:transcription coactivator activity"/>
    <property type="evidence" value="ECO:0000318"/>
    <property type="project" value="GO_Central"/>
</dbReference>
<dbReference type="InParanoid" id="F6Y820"/>
<dbReference type="STRING" id="7719.ENSCINP00000026751"/>
<reference evidence="3" key="1">
    <citation type="journal article" date="2002" name="Science">
        <title>The draft genome of Ciona intestinalis: insights into chordate and vertebrate origins.</title>
        <authorList>
            <person name="Dehal P."/>
            <person name="Satou Y."/>
            <person name="Campbell R.K."/>
            <person name="Chapman J."/>
            <person name="Degnan B."/>
            <person name="De Tomaso A."/>
            <person name="Davidson B."/>
            <person name="Di Gregorio A."/>
            <person name="Gelpke M."/>
            <person name="Goodstein D.M."/>
            <person name="Harafuji N."/>
            <person name="Hastings K.E."/>
            <person name="Ho I."/>
            <person name="Hotta K."/>
            <person name="Huang W."/>
            <person name="Kawashima T."/>
            <person name="Lemaire P."/>
            <person name="Martinez D."/>
            <person name="Meinertzhagen I.A."/>
            <person name="Necula S."/>
            <person name="Nonaka M."/>
            <person name="Putnam N."/>
            <person name="Rash S."/>
            <person name="Saiga H."/>
            <person name="Satake M."/>
            <person name="Terry A."/>
            <person name="Yamada L."/>
            <person name="Wang H.G."/>
            <person name="Awazu S."/>
            <person name="Azumi K."/>
            <person name="Boore J."/>
            <person name="Branno M."/>
            <person name="Chin-Bow S."/>
            <person name="DeSantis R."/>
            <person name="Doyle S."/>
            <person name="Francino P."/>
            <person name="Keys D.N."/>
            <person name="Haga S."/>
            <person name="Hayashi H."/>
            <person name="Hino K."/>
            <person name="Imai K.S."/>
            <person name="Inaba K."/>
            <person name="Kano S."/>
            <person name="Kobayashi K."/>
            <person name="Kobayashi M."/>
            <person name="Lee B.I."/>
            <person name="Makabe K.W."/>
            <person name="Manohar C."/>
            <person name="Matassi G."/>
            <person name="Medina M."/>
            <person name="Mochizuki Y."/>
            <person name="Mount S."/>
            <person name="Morishita T."/>
            <person name="Miura S."/>
            <person name="Nakayama A."/>
            <person name="Nishizaka S."/>
            <person name="Nomoto H."/>
            <person name="Ohta F."/>
            <person name="Oishi K."/>
            <person name="Rigoutsos I."/>
            <person name="Sano M."/>
            <person name="Sasaki A."/>
            <person name="Sasakura Y."/>
            <person name="Shoguchi E."/>
            <person name="Shin-i T."/>
            <person name="Spagnuolo A."/>
            <person name="Stainier D."/>
            <person name="Suzuki M.M."/>
            <person name="Tassy O."/>
            <person name="Takatori N."/>
            <person name="Tokuoka M."/>
            <person name="Yagi K."/>
            <person name="Yoshizaki F."/>
            <person name="Wada S."/>
            <person name="Zhang C."/>
            <person name="Hyatt P.D."/>
            <person name="Larimer F."/>
            <person name="Detter C."/>
            <person name="Doggett N."/>
            <person name="Glavina T."/>
            <person name="Hawkins T."/>
            <person name="Richardson P."/>
            <person name="Lucas S."/>
            <person name="Kohara Y."/>
            <person name="Levine M."/>
            <person name="Satoh N."/>
            <person name="Rokhsar D.S."/>
        </authorList>
    </citation>
    <scope>NUCLEOTIDE SEQUENCE [LARGE SCALE GENOMIC DNA]</scope>
</reference>
<accession>A0A1W2WLB2</accession>
<evidence type="ECO:0000259" key="1">
    <source>
        <dbReference type="Pfam" id="PF07304"/>
    </source>
</evidence>
<dbReference type="OrthoDB" id="5982138at2759"/>
<dbReference type="KEGG" id="cin:100182253"/>
<dbReference type="Pfam" id="PF07304">
    <property type="entry name" value="SRA1"/>
    <property type="match status" value="1"/>
</dbReference>
<dbReference type="PANTHER" id="PTHR18834">
    <property type="entry name" value="STEROID RECEPTOR RNA ACTIVATOR 1"/>
    <property type="match status" value="1"/>
</dbReference>
<dbReference type="InterPro" id="IPR040243">
    <property type="entry name" value="Steroid_recept_RNA_1"/>
</dbReference>
<dbReference type="Ensembl" id="ENSCINT00000026997.2">
    <property type="protein sequence ID" value="ENSCINP00000026751.2"/>
    <property type="gene ID" value="ENSCING00000014906.2"/>
</dbReference>
<dbReference type="Gene3D" id="1.20.940.10">
    <property type="entry name" value="Functional domain of the splicing factor Prp18"/>
    <property type="match status" value="1"/>
</dbReference>
<dbReference type="GO" id="GO:0006357">
    <property type="term" value="P:regulation of transcription by RNA polymerase II"/>
    <property type="evidence" value="ECO:0007669"/>
    <property type="project" value="InterPro"/>
</dbReference>
<dbReference type="OMA" id="PRNFLNK"/>
<sequence length="187" mass="20778">MEAGGPGWNDPPKLAYANAPKRRNLLNKRVSHLTDETKAVTSAVPLFTPTISDVNSKVTIMLPENVSSGITSTVDDKTPEHTDDGLEPVDIVGELLNLTQICEEQCTTSGAQDIRKKLELLQNSMDAGDVSKDVVTKMEMLTKELLGHNYQQAWNIHVELMCNHVSEVRNWMVGVKRLISELRNLKN</sequence>
<evidence type="ECO:0000313" key="2">
    <source>
        <dbReference type="Ensembl" id="ENSCINP00000026751.2"/>
    </source>
</evidence>
<dbReference type="InterPro" id="IPR009917">
    <property type="entry name" value="SRA1/Sec31"/>
</dbReference>
<dbReference type="FunFam" id="1.20.940.10:FF:000009">
    <property type="entry name" value="Protein transport protein Sec31A"/>
    <property type="match status" value="1"/>
</dbReference>
<feature type="domain" description="SRA1/Sec31" evidence="1">
    <location>
        <begin position="63"/>
        <end position="186"/>
    </location>
</feature>